<feature type="compositionally biased region" description="Pro residues" evidence="1">
    <location>
        <begin position="162"/>
        <end position="172"/>
    </location>
</feature>
<organism evidence="2 3">
    <name type="scientific">Hoylesella timonensis S9-PR14</name>
    <dbReference type="NCBI Taxonomy" id="1401062"/>
    <lineage>
        <taxon>Bacteria</taxon>
        <taxon>Pseudomonadati</taxon>
        <taxon>Bacteroidota</taxon>
        <taxon>Bacteroidia</taxon>
        <taxon>Bacteroidales</taxon>
        <taxon>Prevotellaceae</taxon>
        <taxon>Hoylesella</taxon>
    </lineage>
</organism>
<feature type="region of interest" description="Disordered" evidence="1">
    <location>
        <begin position="143"/>
        <end position="172"/>
    </location>
</feature>
<protein>
    <submittedName>
        <fullName evidence="2">Uncharacterized protein</fullName>
    </submittedName>
</protein>
<gene>
    <name evidence="2" type="ORF">HMPREF9304_08745</name>
</gene>
<dbReference type="AlphaFoldDB" id="A0A098YQW7"/>
<reference evidence="2 3" key="1">
    <citation type="submission" date="2014-07" db="EMBL/GenBank/DDBJ databases">
        <authorList>
            <person name="McCorrison J."/>
            <person name="Sanka R."/>
            <person name="Torralba M."/>
            <person name="Gillis M."/>
            <person name="Haft D.H."/>
            <person name="Methe B."/>
            <person name="Sutton G."/>
            <person name="Nelson K.E."/>
        </authorList>
    </citation>
    <scope>NUCLEOTIDE SEQUENCE [LARGE SCALE GENOMIC DNA]</scope>
    <source>
        <strain evidence="2 3">S9-PR14</strain>
    </source>
</reference>
<evidence type="ECO:0000313" key="2">
    <source>
        <dbReference type="EMBL" id="KGI21709.1"/>
    </source>
</evidence>
<feature type="compositionally biased region" description="Basic and acidic residues" evidence="1">
    <location>
        <begin position="150"/>
        <end position="161"/>
    </location>
</feature>
<dbReference type="Proteomes" id="UP000029723">
    <property type="component" value="Unassembled WGS sequence"/>
</dbReference>
<dbReference type="EMBL" id="JRPQ01000132">
    <property type="protein sequence ID" value="KGI21709.1"/>
    <property type="molecule type" value="Genomic_DNA"/>
</dbReference>
<proteinExistence type="predicted"/>
<comment type="caution">
    <text evidence="2">The sequence shown here is derived from an EMBL/GenBank/DDBJ whole genome shotgun (WGS) entry which is preliminary data.</text>
</comment>
<sequence length="172" mass="19844">MCTCLAAQTPVANRVRVAARHLPQGATVLAKYTDNLRHCLYYIQGEKIFCLDVVLNINEELDFNQQNYKAVVSTSISNGGDYMFVVLDRGENTGWALEQRFELWRIDSKNRHFTPLGQGFKIEKTKEGYVLSQTVKCLNPRAPRSQQRWMVREQGYDEKGKPLPPQKPYEMK</sequence>
<accession>A0A098YQW7</accession>
<evidence type="ECO:0000313" key="3">
    <source>
        <dbReference type="Proteomes" id="UP000029723"/>
    </source>
</evidence>
<name>A0A098YQW7_9BACT</name>
<dbReference type="OrthoDB" id="1067503at2"/>
<evidence type="ECO:0000256" key="1">
    <source>
        <dbReference type="SAM" id="MobiDB-lite"/>
    </source>
</evidence>